<dbReference type="RefSeq" id="WP_238216521.1">
    <property type="nucleotide sequence ID" value="NZ_BPUS01000021.1"/>
</dbReference>
<accession>A0AA37MS67</accession>
<reference evidence="2" key="1">
    <citation type="submission" date="2022-09" db="EMBL/GenBank/DDBJ databases">
        <title>Isolation and characterization of 3-chlorobenzoate degrading bacteria from soils in Shizuoka.</title>
        <authorList>
            <person name="Ifat A."/>
            <person name="Ogawa N."/>
            <person name="Kimbara K."/>
            <person name="Moriuchi R."/>
            <person name="Dohra H."/>
            <person name="Shintani M."/>
        </authorList>
    </citation>
    <scope>NUCLEOTIDE SEQUENCE</scope>
    <source>
        <strain evidence="2">19CS4-2</strain>
    </source>
</reference>
<proteinExistence type="predicted"/>
<dbReference type="Proteomes" id="UP001055111">
    <property type="component" value="Unassembled WGS sequence"/>
</dbReference>
<evidence type="ECO:0000313" key="3">
    <source>
        <dbReference type="Proteomes" id="UP001055111"/>
    </source>
</evidence>
<gene>
    <name evidence="2" type="ORF">CBA19CS42_32290</name>
</gene>
<dbReference type="EMBL" id="BPUS01000021">
    <property type="protein sequence ID" value="GJH29296.1"/>
    <property type="molecule type" value="Genomic_DNA"/>
</dbReference>
<organism evidence="2 3">
    <name type="scientific">Caballeronia novacaledonica</name>
    <dbReference type="NCBI Taxonomy" id="1544861"/>
    <lineage>
        <taxon>Bacteria</taxon>
        <taxon>Pseudomonadati</taxon>
        <taxon>Pseudomonadota</taxon>
        <taxon>Betaproteobacteria</taxon>
        <taxon>Burkholderiales</taxon>
        <taxon>Burkholderiaceae</taxon>
        <taxon>Caballeronia</taxon>
    </lineage>
</organism>
<evidence type="ECO:0000259" key="1">
    <source>
        <dbReference type="Pfam" id="PF18925"/>
    </source>
</evidence>
<dbReference type="AlphaFoldDB" id="A0AA37MS67"/>
<evidence type="ECO:0000313" key="2">
    <source>
        <dbReference type="EMBL" id="GJH29296.1"/>
    </source>
</evidence>
<protein>
    <recommendedName>
        <fullName evidence="1">DUF5675 domain-containing protein</fullName>
    </recommendedName>
</protein>
<comment type="caution">
    <text evidence="2">The sequence shown here is derived from an EMBL/GenBank/DDBJ whole genome shotgun (WGS) entry which is preliminary data.</text>
</comment>
<feature type="domain" description="DUF5675" evidence="1">
    <location>
        <begin position="2"/>
        <end position="122"/>
    </location>
</feature>
<sequence length="168" mass="18083">MLRRTVKSALSTEGFLELDGVFQCYTLEPTYREKPGIPVSVWKIMGKTAIPVGSYPVEVTFFSQAKYYSPILSDVPGFTGIRIHIGNFPNDTDGCILVGTKLGVDKVVNSKIAFDALMQEFDGARQNNEGVQITVMDDWGAVPNLTAAAPRQAVAAAAAKSKTPGLPT</sequence>
<dbReference type="Pfam" id="PF18925">
    <property type="entry name" value="DUF5675"/>
    <property type="match status" value="1"/>
</dbReference>
<name>A0AA37MS67_9BURK</name>
<dbReference type="InterPro" id="IPR043732">
    <property type="entry name" value="DUF5675"/>
</dbReference>